<feature type="domain" description="DUF4234" evidence="2">
    <location>
        <begin position="4"/>
        <end position="59"/>
    </location>
</feature>
<dbReference type="EMBL" id="SOHL01000004">
    <property type="protein sequence ID" value="TFD73234.1"/>
    <property type="molecule type" value="Genomic_DNA"/>
</dbReference>
<sequence length="115" mass="12659">MNRRSPAAPLLLPIVTFGIYNLVWFVKTKNEINLIAQSRISTAWLIIVPIASIWWIWKYAVGVEQATNGGISRHATFWLLLLLGFIGTAIVQSAFNSAIDTSAQHGNPLAEQIAA</sequence>
<organism evidence="3 4">
    <name type="scientific">Cryobacterium gelidum</name>
    <dbReference type="NCBI Taxonomy" id="1259164"/>
    <lineage>
        <taxon>Bacteria</taxon>
        <taxon>Bacillati</taxon>
        <taxon>Actinomycetota</taxon>
        <taxon>Actinomycetes</taxon>
        <taxon>Micrococcales</taxon>
        <taxon>Microbacteriaceae</taxon>
        <taxon>Cryobacterium</taxon>
    </lineage>
</organism>
<evidence type="ECO:0000259" key="2">
    <source>
        <dbReference type="Pfam" id="PF14018"/>
    </source>
</evidence>
<gene>
    <name evidence="3" type="ORF">E3T50_03015</name>
</gene>
<accession>A0A4R9AZS6</accession>
<dbReference type="AlphaFoldDB" id="A0A4R9AZS6"/>
<proteinExistence type="predicted"/>
<evidence type="ECO:0000313" key="3">
    <source>
        <dbReference type="EMBL" id="TFD73234.1"/>
    </source>
</evidence>
<evidence type="ECO:0000256" key="1">
    <source>
        <dbReference type="SAM" id="Phobius"/>
    </source>
</evidence>
<reference evidence="3 4" key="1">
    <citation type="submission" date="2019-03" db="EMBL/GenBank/DDBJ databases">
        <title>Genomics of glacier-inhabiting Cryobacterium strains.</title>
        <authorList>
            <person name="Liu Q."/>
            <person name="Xin Y.-H."/>
        </authorList>
    </citation>
    <scope>NUCLEOTIDE SEQUENCE [LARGE SCALE GENOMIC DNA]</scope>
    <source>
        <strain evidence="3 4">Hz16</strain>
    </source>
</reference>
<dbReference type="InterPro" id="IPR025328">
    <property type="entry name" value="DUF4234"/>
</dbReference>
<comment type="caution">
    <text evidence="3">The sequence shown here is derived from an EMBL/GenBank/DDBJ whole genome shotgun (WGS) entry which is preliminary data.</text>
</comment>
<name>A0A4R9AZS6_9MICO</name>
<dbReference type="Proteomes" id="UP000297983">
    <property type="component" value="Unassembled WGS sequence"/>
</dbReference>
<keyword evidence="4" id="KW-1185">Reference proteome</keyword>
<keyword evidence="1" id="KW-0812">Transmembrane</keyword>
<feature type="transmembrane region" description="Helical" evidence="1">
    <location>
        <begin position="38"/>
        <end position="57"/>
    </location>
</feature>
<dbReference type="Pfam" id="PF14018">
    <property type="entry name" value="DUF4234"/>
    <property type="match status" value="1"/>
</dbReference>
<evidence type="ECO:0000313" key="4">
    <source>
        <dbReference type="Proteomes" id="UP000297983"/>
    </source>
</evidence>
<feature type="transmembrane region" description="Helical" evidence="1">
    <location>
        <begin position="77"/>
        <end position="95"/>
    </location>
</feature>
<keyword evidence="1" id="KW-0472">Membrane</keyword>
<keyword evidence="1" id="KW-1133">Transmembrane helix</keyword>
<protein>
    <submittedName>
        <fullName evidence="3">DUF4234 domain-containing protein</fullName>
    </submittedName>
</protein>
<feature type="transmembrane region" description="Helical" evidence="1">
    <location>
        <begin position="6"/>
        <end position="26"/>
    </location>
</feature>
<dbReference type="RefSeq" id="WP_134550527.1">
    <property type="nucleotide sequence ID" value="NZ_SOHL01000004.1"/>
</dbReference>